<organism evidence="1 2">
    <name type="scientific">Yersinia pestis</name>
    <dbReference type="NCBI Taxonomy" id="632"/>
    <lineage>
        <taxon>Bacteria</taxon>
        <taxon>Pseudomonadati</taxon>
        <taxon>Pseudomonadota</taxon>
        <taxon>Gammaproteobacteria</taxon>
        <taxon>Enterobacterales</taxon>
        <taxon>Yersiniaceae</taxon>
        <taxon>Yersinia</taxon>
    </lineage>
</organism>
<reference evidence="1 2" key="1">
    <citation type="submission" date="2018-06" db="EMBL/GenBank/DDBJ databases">
        <authorList>
            <consortium name="Pathogen Informatics"/>
            <person name="Doyle S."/>
        </authorList>
    </citation>
    <scope>NUCLEOTIDE SEQUENCE [LARGE SCALE GENOMIC DNA]</scope>
    <source>
        <strain evidence="1 2">NCTC5923</strain>
    </source>
</reference>
<gene>
    <name evidence="1" type="ORF">NCTC5923_02535</name>
</gene>
<evidence type="ECO:0000313" key="1">
    <source>
        <dbReference type="EMBL" id="SQA45605.1"/>
    </source>
</evidence>
<dbReference type="KEGG" id="ypw:CH59_3848"/>
<protein>
    <submittedName>
        <fullName evidence="1">Uncharacterized protein</fullName>
    </submittedName>
</protein>
<dbReference type="KEGG" id="ypv:BZ15_1272"/>
<dbReference type="Proteomes" id="UP000251879">
    <property type="component" value="Unassembled WGS sequence"/>
</dbReference>
<name>A0AAX2I1Y9_YERPE</name>
<dbReference type="AlphaFoldDB" id="A0AAX2I1Y9"/>
<sequence>MNKSLGDDSNRQLALAQCFAELSVFLTENAK</sequence>
<comment type="caution">
    <text evidence="1">The sequence shown here is derived from an EMBL/GenBank/DDBJ whole genome shotgun (WGS) entry which is preliminary data.</text>
</comment>
<dbReference type="EMBL" id="UAVH01000007">
    <property type="protein sequence ID" value="SQA45605.1"/>
    <property type="molecule type" value="Genomic_DNA"/>
</dbReference>
<proteinExistence type="predicted"/>
<accession>A0AAX2I1Y9</accession>
<dbReference type="KEGG" id="ypj:CH55_359"/>
<dbReference type="KEGG" id="ypl:CH46_2845"/>
<evidence type="ECO:0000313" key="2">
    <source>
        <dbReference type="Proteomes" id="UP000251879"/>
    </source>
</evidence>